<dbReference type="GO" id="GO:0006508">
    <property type="term" value="P:proteolysis"/>
    <property type="evidence" value="ECO:0007669"/>
    <property type="project" value="UniProtKB-KW"/>
</dbReference>
<accession>A0A1M7EC18</accession>
<dbReference type="Gene3D" id="3.40.50.200">
    <property type="entry name" value="Peptidase S8/S53 domain"/>
    <property type="match status" value="1"/>
</dbReference>
<dbReference type="InterPro" id="IPR000209">
    <property type="entry name" value="Peptidase_S8/S53_dom"/>
</dbReference>
<keyword evidence="3" id="KW-0720">Serine protease</keyword>
<dbReference type="InterPro" id="IPR034074">
    <property type="entry name" value="Y4bN_pept_dom"/>
</dbReference>
<keyword evidence="1" id="KW-0645">Protease</keyword>
<dbReference type="GO" id="GO:0004252">
    <property type="term" value="F:serine-type endopeptidase activity"/>
    <property type="evidence" value="ECO:0007669"/>
    <property type="project" value="InterPro"/>
</dbReference>
<evidence type="ECO:0000259" key="5">
    <source>
        <dbReference type="Pfam" id="PF00082"/>
    </source>
</evidence>
<organism evidence="6 7">
    <name type="scientific">Chitinophaga jiangningensis</name>
    <dbReference type="NCBI Taxonomy" id="1419482"/>
    <lineage>
        <taxon>Bacteria</taxon>
        <taxon>Pseudomonadati</taxon>
        <taxon>Bacteroidota</taxon>
        <taxon>Chitinophagia</taxon>
        <taxon>Chitinophagales</taxon>
        <taxon>Chitinophagaceae</taxon>
        <taxon>Chitinophaga</taxon>
    </lineage>
</organism>
<dbReference type="Proteomes" id="UP000184420">
    <property type="component" value="Unassembled WGS sequence"/>
</dbReference>
<dbReference type="Pfam" id="PF00082">
    <property type="entry name" value="Peptidase_S8"/>
    <property type="match status" value="1"/>
</dbReference>
<feature type="domain" description="Peptidase S8/S53" evidence="5">
    <location>
        <begin position="266"/>
        <end position="609"/>
    </location>
</feature>
<evidence type="ECO:0000313" key="7">
    <source>
        <dbReference type="Proteomes" id="UP000184420"/>
    </source>
</evidence>
<evidence type="ECO:0000256" key="3">
    <source>
        <dbReference type="ARBA" id="ARBA00022825"/>
    </source>
</evidence>
<dbReference type="STRING" id="1419482.SAMN05444266_105379"/>
<dbReference type="CDD" id="cd04847">
    <property type="entry name" value="Peptidases_S8_Subtilisin_like_2"/>
    <property type="match status" value="1"/>
</dbReference>
<dbReference type="AlphaFoldDB" id="A0A1M7EC18"/>
<gene>
    <name evidence="6" type="ORF">SAMN05444266_105379</name>
</gene>
<dbReference type="InterPro" id="IPR036852">
    <property type="entry name" value="Peptidase_S8/S53_dom_sf"/>
</dbReference>
<protein>
    <submittedName>
        <fullName evidence="6">Subtilase family protein</fullName>
    </submittedName>
</protein>
<evidence type="ECO:0000313" key="6">
    <source>
        <dbReference type="EMBL" id="SHL89302.1"/>
    </source>
</evidence>
<evidence type="ECO:0000256" key="1">
    <source>
        <dbReference type="ARBA" id="ARBA00022670"/>
    </source>
</evidence>
<evidence type="ECO:0000256" key="2">
    <source>
        <dbReference type="ARBA" id="ARBA00022801"/>
    </source>
</evidence>
<keyword evidence="7" id="KW-1185">Reference proteome</keyword>
<dbReference type="SUPFAM" id="SSF52743">
    <property type="entry name" value="Subtilisin-like"/>
    <property type="match status" value="1"/>
</dbReference>
<feature type="region of interest" description="Disordered" evidence="4">
    <location>
        <begin position="14"/>
        <end position="37"/>
    </location>
</feature>
<evidence type="ECO:0000256" key="4">
    <source>
        <dbReference type="SAM" id="MobiDB-lite"/>
    </source>
</evidence>
<name>A0A1M7EC18_9BACT</name>
<keyword evidence="2" id="KW-0378">Hydrolase</keyword>
<dbReference type="RefSeq" id="WP_073082368.1">
    <property type="nucleotide sequence ID" value="NZ_FRBL01000005.1"/>
</dbReference>
<reference evidence="6 7" key="1">
    <citation type="submission" date="2016-11" db="EMBL/GenBank/DDBJ databases">
        <authorList>
            <person name="Jaros S."/>
            <person name="Januszkiewicz K."/>
            <person name="Wedrychowicz H."/>
        </authorList>
    </citation>
    <scope>NUCLEOTIDE SEQUENCE [LARGE SCALE GENOMIC DNA]</scope>
    <source>
        <strain evidence="6 7">DSM 27406</strain>
    </source>
</reference>
<dbReference type="OrthoDB" id="1100338at2"/>
<dbReference type="InterPro" id="IPR015500">
    <property type="entry name" value="Peptidase_S8_subtilisin-rel"/>
</dbReference>
<dbReference type="PRINTS" id="PR00723">
    <property type="entry name" value="SUBTILISIN"/>
</dbReference>
<proteinExistence type="predicted"/>
<dbReference type="EMBL" id="FRBL01000005">
    <property type="protein sequence ID" value="SHL89302.1"/>
    <property type="molecule type" value="Genomic_DNA"/>
</dbReference>
<sequence length="814" mass="92925">MADNKHVFIINPKADNPSFKRQRGFDPTPETQDEENNEPKFIHEFKKEELRNDYAAFYTQRKSRNENRTIPGPIIDLIRIYFLCVFGDDLKKKFFERYGLSPVEYTHFNKTVMFEVIDNQLFTTFSTHIQQIVESPEGTSYENQPYNLLALVMKFEFIGTLRRLFTSNETGILLTLISSANTAYLAQKRTLLQYLSNRQANVTYIEASPDIIEVKTLTREEKVTIASNFDIVKTVTSSRALKVRPGIYGTVRREFGFTVIVPEGLTTVGIIDTGVNRIEPLQNLISETAYDHTNMGSYWDEVGHGTLVAGLVTLGDEFPAEIKESYTAKAKIAVIKAIHNQDDEINIPRLIQDIRDAKRTHGIRLFNMSLNIPLAKKYNDGYSQFAYELDKLAYEEDLLIFISVGNINGDYIERLLIEETHPDHEYPAFFYKIDSTSEFHNCRNTNISEPSESLNNISIGALAGNLEKDDNSDITPNNSYPAYYSRKFHFDYNQAVNSTPLKKNQRNKYLNKPDLVFEGGDLFSYEAGIEILRSPMAETEKYFGRTCGTSLATPLGASYAAEILNNYPSLRTQTVKALLINTATFHRRKDLPHFSTSTDSLLKSMVGFGRPQKSTLLSTDDNSILFVIEDEISIGQIITMPIHLPEYLQTSGNKLKFDISLCYSFLPLKDNHLNYLPIYMAFNIVRNLDIRTISQAEQAQYGIKRGFSWSEDHYGIENRLFSNAQSTSYTLQPADLLNVENAIAIAVRCLCKDEIPDSYKRHASNNQHRFSIVIRITEIPINEVDGRLYQEMINCNEIRNIAEVINDNDIDLDV</sequence>